<dbReference type="InterPro" id="IPR019587">
    <property type="entry name" value="Polyketide_cyclase/dehydratase"/>
</dbReference>
<dbReference type="Proteomes" id="UP000317378">
    <property type="component" value="Unassembled WGS sequence"/>
</dbReference>
<reference evidence="1 2" key="1">
    <citation type="submission" date="2019-06" db="EMBL/GenBank/DDBJ databases">
        <title>Streptomyces sporangiiformans sp. nov., a novel actinomycete isolated from soil in Mount Song.</title>
        <authorList>
            <person name="Han L."/>
        </authorList>
    </citation>
    <scope>NUCLEOTIDE SEQUENCE [LARGE SCALE GENOMIC DNA]</scope>
    <source>
        <strain evidence="1 2">NEAU-SSA 1</strain>
    </source>
</reference>
<dbReference type="OrthoDB" id="4277250at2"/>
<proteinExistence type="predicted"/>
<evidence type="ECO:0000313" key="1">
    <source>
        <dbReference type="EMBL" id="TPQ22427.1"/>
    </source>
</evidence>
<dbReference type="RefSeq" id="WP_119099885.1">
    <property type="nucleotide sequence ID" value="NZ_QXMJ01000083.1"/>
</dbReference>
<dbReference type="InterPro" id="IPR023393">
    <property type="entry name" value="START-like_dom_sf"/>
</dbReference>
<dbReference type="SUPFAM" id="SSF55961">
    <property type="entry name" value="Bet v1-like"/>
    <property type="match status" value="1"/>
</dbReference>
<dbReference type="CDD" id="cd07821">
    <property type="entry name" value="PYR_PYL_RCAR_like"/>
    <property type="match status" value="1"/>
</dbReference>
<dbReference type="EMBL" id="VCHX02000083">
    <property type="protein sequence ID" value="TPQ22427.1"/>
    <property type="molecule type" value="Genomic_DNA"/>
</dbReference>
<comment type="caution">
    <text evidence="1">The sequence shown here is derived from an EMBL/GenBank/DDBJ whole genome shotgun (WGS) entry which is preliminary data.</text>
</comment>
<name>A0A505DGY5_9ACTN</name>
<accession>A0A505DGY5</accession>
<protein>
    <submittedName>
        <fullName evidence="1">SRPBCC family protein</fullName>
    </submittedName>
</protein>
<evidence type="ECO:0000313" key="2">
    <source>
        <dbReference type="Proteomes" id="UP000317378"/>
    </source>
</evidence>
<dbReference type="Gene3D" id="3.30.530.20">
    <property type="match status" value="1"/>
</dbReference>
<dbReference type="Pfam" id="PF10604">
    <property type="entry name" value="Polyketide_cyc2"/>
    <property type="match status" value="1"/>
</dbReference>
<gene>
    <name evidence="1" type="ORF">FGD71_009170</name>
</gene>
<organism evidence="1 2">
    <name type="scientific">Streptomyces sporangiiformans</name>
    <dbReference type="NCBI Taxonomy" id="2315329"/>
    <lineage>
        <taxon>Bacteria</taxon>
        <taxon>Bacillati</taxon>
        <taxon>Actinomycetota</taxon>
        <taxon>Actinomycetes</taxon>
        <taxon>Kitasatosporales</taxon>
        <taxon>Streptomycetaceae</taxon>
        <taxon>Streptomyces</taxon>
    </lineage>
</organism>
<sequence>MARRLRPAGIDFVETAPLRLVFARGVTAPPEAVFRALAEDVAGWPEWFSAVTLARPTEGGAGRQIHLKGGTRFEETVIASQPAEVYAYRVDATNAPGVRALVEEWRLTPDGTGTRVQWTWAGDGTAAFRFAVTLGRPGLGRAFRAAVTKLDRRLASTHA</sequence>
<dbReference type="AlphaFoldDB" id="A0A505DGY5"/>
<keyword evidence="2" id="KW-1185">Reference proteome</keyword>